<name>A0A815D3E6_9BILA</name>
<dbReference type="AlphaFoldDB" id="A0A815D3E6"/>
<feature type="signal peptide" evidence="1">
    <location>
        <begin position="1"/>
        <end position="19"/>
    </location>
</feature>
<dbReference type="OrthoDB" id="10004067at2759"/>
<dbReference type="EMBL" id="CAJOBJ010102884">
    <property type="protein sequence ID" value="CAF4596116.1"/>
    <property type="molecule type" value="Genomic_DNA"/>
</dbReference>
<sequence length="92" mass="10926">MRAYYYCLCLLVFVVIINARYIEQASNNDSDEDAYVPNKYYRPHTHRSDFLERYLLDLIARNGHDDDHYDQKGLFGRRSKAITKGDPREFMG</sequence>
<gene>
    <name evidence="3" type="ORF">GIL414_LOCUS38714</name>
    <name evidence="2" type="ORF">KQP761_LOCUS4384</name>
</gene>
<dbReference type="Proteomes" id="UP000663834">
    <property type="component" value="Unassembled WGS sequence"/>
</dbReference>
<organism evidence="2 4">
    <name type="scientific">Rotaria magnacalcarata</name>
    <dbReference type="NCBI Taxonomy" id="392030"/>
    <lineage>
        <taxon>Eukaryota</taxon>
        <taxon>Metazoa</taxon>
        <taxon>Spiralia</taxon>
        <taxon>Gnathifera</taxon>
        <taxon>Rotifera</taxon>
        <taxon>Eurotatoria</taxon>
        <taxon>Bdelloidea</taxon>
        <taxon>Philodinida</taxon>
        <taxon>Philodinidae</taxon>
        <taxon>Rotaria</taxon>
    </lineage>
</organism>
<keyword evidence="1" id="KW-0732">Signal</keyword>
<evidence type="ECO:0000313" key="4">
    <source>
        <dbReference type="Proteomes" id="UP000663834"/>
    </source>
</evidence>
<evidence type="ECO:0000256" key="1">
    <source>
        <dbReference type="SAM" id="SignalP"/>
    </source>
</evidence>
<accession>A0A815D3E6</accession>
<comment type="caution">
    <text evidence="2">The sequence shown here is derived from an EMBL/GenBank/DDBJ whole genome shotgun (WGS) entry which is preliminary data.</text>
</comment>
<feature type="chain" id="PRO_5036411425" evidence="1">
    <location>
        <begin position="20"/>
        <end position="92"/>
    </location>
</feature>
<dbReference type="Proteomes" id="UP000681720">
    <property type="component" value="Unassembled WGS sequence"/>
</dbReference>
<evidence type="ECO:0000313" key="3">
    <source>
        <dbReference type="EMBL" id="CAF4596116.1"/>
    </source>
</evidence>
<proteinExistence type="predicted"/>
<protein>
    <submittedName>
        <fullName evidence="2">Uncharacterized protein</fullName>
    </submittedName>
</protein>
<dbReference type="EMBL" id="CAJNOW010000817">
    <property type="protein sequence ID" value="CAF1293184.1"/>
    <property type="molecule type" value="Genomic_DNA"/>
</dbReference>
<evidence type="ECO:0000313" key="2">
    <source>
        <dbReference type="EMBL" id="CAF1293184.1"/>
    </source>
</evidence>
<reference evidence="2" key="1">
    <citation type="submission" date="2021-02" db="EMBL/GenBank/DDBJ databases">
        <authorList>
            <person name="Nowell W R."/>
        </authorList>
    </citation>
    <scope>NUCLEOTIDE SEQUENCE</scope>
</reference>